<keyword evidence="2" id="KW-1185">Reference proteome</keyword>
<evidence type="ECO:0000313" key="2">
    <source>
        <dbReference type="Proteomes" id="UP000823941"/>
    </source>
</evidence>
<accession>A0ABQ7PT33</accession>
<reference evidence="1 2" key="1">
    <citation type="submission" date="2021-06" db="EMBL/GenBank/DDBJ databases">
        <title>A haploid diamondback moth (Plutella xylostella L.) genome assembly resolves 31 chromosomes and identifies a diamide resistance mutation.</title>
        <authorList>
            <person name="Ward C.M."/>
            <person name="Perry K.D."/>
            <person name="Baker G."/>
            <person name="Powis K."/>
            <person name="Heckel D.G."/>
            <person name="Baxter S.W."/>
        </authorList>
    </citation>
    <scope>NUCLEOTIDE SEQUENCE [LARGE SCALE GENOMIC DNA]</scope>
    <source>
        <strain evidence="1 2">LV</strain>
        <tissue evidence="1">Single pupa</tissue>
    </source>
</reference>
<organism evidence="1 2">
    <name type="scientific">Plutella xylostella</name>
    <name type="common">Diamondback moth</name>
    <name type="synonym">Plutella maculipennis</name>
    <dbReference type="NCBI Taxonomy" id="51655"/>
    <lineage>
        <taxon>Eukaryota</taxon>
        <taxon>Metazoa</taxon>
        <taxon>Ecdysozoa</taxon>
        <taxon>Arthropoda</taxon>
        <taxon>Hexapoda</taxon>
        <taxon>Insecta</taxon>
        <taxon>Pterygota</taxon>
        <taxon>Neoptera</taxon>
        <taxon>Endopterygota</taxon>
        <taxon>Lepidoptera</taxon>
        <taxon>Glossata</taxon>
        <taxon>Ditrysia</taxon>
        <taxon>Yponomeutoidea</taxon>
        <taxon>Plutellidae</taxon>
        <taxon>Plutella</taxon>
    </lineage>
</organism>
<protein>
    <recommendedName>
        <fullName evidence="3">GPN-loop GTPase 3</fullName>
    </recommendedName>
</protein>
<dbReference type="EMBL" id="JAHIBW010000141">
    <property type="protein sequence ID" value="KAG7294818.1"/>
    <property type="molecule type" value="Genomic_DNA"/>
</dbReference>
<proteinExistence type="predicted"/>
<dbReference type="Proteomes" id="UP000823941">
    <property type="component" value="Unassembled WGS sequence"/>
</dbReference>
<name>A0ABQ7PT33_PLUXY</name>
<evidence type="ECO:0000313" key="1">
    <source>
        <dbReference type="EMBL" id="KAG7294818.1"/>
    </source>
</evidence>
<comment type="caution">
    <text evidence="1">The sequence shown here is derived from an EMBL/GenBank/DDBJ whole genome shotgun (WGS) entry which is preliminary data.</text>
</comment>
<gene>
    <name evidence="1" type="ORF">JYU34_022808</name>
</gene>
<sequence length="77" mass="8912">MKNGNSKFHQKYARLTEAIGEVIDNFSLVRFYPLNIKKDESIDNILITIDNIIQYGEDADVKVKDFDEPDDEDCNND</sequence>
<evidence type="ECO:0008006" key="3">
    <source>
        <dbReference type="Google" id="ProtNLM"/>
    </source>
</evidence>